<dbReference type="Proteomes" id="UP000677803">
    <property type="component" value="Unassembled WGS sequence"/>
</dbReference>
<accession>A0A8S4B5P1</accession>
<keyword evidence="3" id="KW-1185">Reference proteome</keyword>
<sequence length="73" mass="8237">SQSDKQSVTDVKISWRDDKNSPTHLPELTQESATNQTGLINRLIIPSLQVSEHQSFVSFPPNFLKPPHLKVTQ</sequence>
<evidence type="ECO:0000313" key="3">
    <source>
        <dbReference type="Proteomes" id="UP000677803"/>
    </source>
</evidence>
<dbReference type="EMBL" id="CAJRST010014446">
    <property type="protein sequence ID" value="CAG5929565.1"/>
    <property type="molecule type" value="Genomic_DNA"/>
</dbReference>
<organism evidence="2 3">
    <name type="scientific">Menidia menidia</name>
    <name type="common">Atlantic silverside</name>
    <dbReference type="NCBI Taxonomy" id="238744"/>
    <lineage>
        <taxon>Eukaryota</taxon>
        <taxon>Metazoa</taxon>
        <taxon>Chordata</taxon>
        <taxon>Craniata</taxon>
        <taxon>Vertebrata</taxon>
        <taxon>Euteleostomi</taxon>
        <taxon>Actinopterygii</taxon>
        <taxon>Neopterygii</taxon>
        <taxon>Teleostei</taxon>
        <taxon>Neoteleostei</taxon>
        <taxon>Acanthomorphata</taxon>
        <taxon>Ovalentaria</taxon>
        <taxon>Atherinomorphae</taxon>
        <taxon>Atheriniformes</taxon>
        <taxon>Atherinopsidae</taxon>
        <taxon>Menidiinae</taxon>
        <taxon>Menidia</taxon>
    </lineage>
</organism>
<name>A0A8S4B5P1_9TELE</name>
<reference evidence="2" key="1">
    <citation type="submission" date="2021-05" db="EMBL/GenBank/DDBJ databases">
        <authorList>
            <person name="Tigano A."/>
        </authorList>
    </citation>
    <scope>NUCLEOTIDE SEQUENCE</scope>
</reference>
<feature type="non-terminal residue" evidence="2">
    <location>
        <position position="73"/>
    </location>
</feature>
<protein>
    <submittedName>
        <fullName evidence="2">(Atlantic silverside) hypothetical protein</fullName>
    </submittedName>
</protein>
<feature type="region of interest" description="Disordered" evidence="1">
    <location>
        <begin position="1"/>
        <end position="29"/>
    </location>
</feature>
<comment type="caution">
    <text evidence="2">The sequence shown here is derived from an EMBL/GenBank/DDBJ whole genome shotgun (WGS) entry which is preliminary data.</text>
</comment>
<evidence type="ECO:0000313" key="2">
    <source>
        <dbReference type="EMBL" id="CAG5929565.1"/>
    </source>
</evidence>
<proteinExistence type="predicted"/>
<dbReference type="AlphaFoldDB" id="A0A8S4B5P1"/>
<evidence type="ECO:0000256" key="1">
    <source>
        <dbReference type="SAM" id="MobiDB-lite"/>
    </source>
</evidence>
<gene>
    <name evidence="2" type="ORF">MMEN_LOCUS13184</name>
</gene>